<evidence type="ECO:0000256" key="1">
    <source>
        <dbReference type="ARBA" id="ARBA00009670"/>
    </source>
</evidence>
<proteinExistence type="inferred from homology"/>
<keyword evidence="5" id="KW-1185">Reference proteome</keyword>
<dbReference type="AlphaFoldDB" id="A0A8J8K4J8"/>
<dbReference type="InterPro" id="IPR011009">
    <property type="entry name" value="Kinase-like_dom_sf"/>
</dbReference>
<name>A0A8J8K4J8_9FLAO</name>
<reference evidence="4" key="1">
    <citation type="submission" date="2020-05" db="EMBL/GenBank/DDBJ databases">
        <title>Genomic Encyclopedia of Type Strains, Phase IV (KMG-V): Genome sequencing to study the core and pangenomes of soil and plant-associated prokaryotes.</title>
        <authorList>
            <person name="Whitman W."/>
        </authorList>
    </citation>
    <scope>NUCLEOTIDE SEQUENCE</scope>
    <source>
        <strain evidence="4">16F</strain>
    </source>
</reference>
<evidence type="ECO:0000313" key="4">
    <source>
        <dbReference type="EMBL" id="NRS91830.1"/>
    </source>
</evidence>
<keyword evidence="2" id="KW-0812">Transmembrane</keyword>
<dbReference type="InterPro" id="IPR004147">
    <property type="entry name" value="ABC1_dom"/>
</dbReference>
<accession>A0A8J8K4J8</accession>
<comment type="caution">
    <text evidence="4">The sequence shown here is derived from an EMBL/GenBank/DDBJ whole genome shotgun (WGS) entry which is preliminary data.</text>
</comment>
<dbReference type="PANTHER" id="PTHR10566">
    <property type="entry name" value="CHAPERONE-ACTIVITY OF BC1 COMPLEX CABC1 -RELATED"/>
    <property type="match status" value="1"/>
</dbReference>
<dbReference type="InterPro" id="IPR050154">
    <property type="entry name" value="UbiB_kinase"/>
</dbReference>
<dbReference type="EMBL" id="JABSNO010000005">
    <property type="protein sequence ID" value="NRS91830.1"/>
    <property type="molecule type" value="Genomic_DNA"/>
</dbReference>
<protein>
    <submittedName>
        <fullName evidence="4">Ubiquinone biosynthesis protein</fullName>
    </submittedName>
</protein>
<dbReference type="CDD" id="cd05121">
    <property type="entry name" value="ABC1_ADCK3-like"/>
    <property type="match status" value="1"/>
</dbReference>
<keyword evidence="2" id="KW-0472">Membrane</keyword>
<dbReference type="Proteomes" id="UP000610746">
    <property type="component" value="Unassembled WGS sequence"/>
</dbReference>
<gene>
    <name evidence="4" type="ORF">HNQ03_000897</name>
</gene>
<evidence type="ECO:0000256" key="2">
    <source>
        <dbReference type="SAM" id="Phobius"/>
    </source>
</evidence>
<keyword evidence="4" id="KW-0830">Ubiquinone</keyword>
<evidence type="ECO:0000313" key="5">
    <source>
        <dbReference type="Proteomes" id="UP000610746"/>
    </source>
</evidence>
<dbReference type="Pfam" id="PF03109">
    <property type="entry name" value="ABC1"/>
    <property type="match status" value="1"/>
</dbReference>
<feature type="transmembrane region" description="Helical" evidence="2">
    <location>
        <begin position="504"/>
        <end position="526"/>
    </location>
</feature>
<dbReference type="SUPFAM" id="SSF56112">
    <property type="entry name" value="Protein kinase-like (PK-like)"/>
    <property type="match status" value="1"/>
</dbReference>
<organism evidence="4 5">
    <name type="scientific">Frigoriflavimonas asaccharolytica</name>
    <dbReference type="NCBI Taxonomy" id="2735899"/>
    <lineage>
        <taxon>Bacteria</taxon>
        <taxon>Pseudomonadati</taxon>
        <taxon>Bacteroidota</taxon>
        <taxon>Flavobacteriia</taxon>
        <taxon>Flavobacteriales</taxon>
        <taxon>Weeksellaceae</taxon>
        <taxon>Frigoriflavimonas</taxon>
    </lineage>
</organism>
<feature type="domain" description="ABC1 atypical kinase-like" evidence="3">
    <location>
        <begin position="71"/>
        <end position="312"/>
    </location>
</feature>
<sequence>MLSKYGFKEVLARMNVQNKEQEATEEIFNKSVYVRIRMALEEMGPTFVKFGQAFSQREDLLPKELTLELQKLQDQVLLENFDLKAVLSENFGENYQDYFLEISIEPIASASIAQVYKAKLKTGEEVVLKVKRPKIEEIIKGDLLLMKDLVKTLTNYFEFTENLNLEQGINTFEKSLLSELSFVNERENIERFAKNFKNDSRTYVPKVYSQLCNNDVLCMEFIDGFKCTDFAEIEKNNLKRNAIADDILQLFLAQILEHGFFHADPHAGNILVTKEGKIVFIDFGAVGIIFPSDRQFLEDLIINLILKNTDQLIINLKKVALKFEIKDENRLKSQILEILNLVDSSALQDIDLNKMIEKFQAILFENKIVMPDYFILLFKGVTLIEGVGRQLNPEMDVIKSAKPYINKILLQRLNPNYLLEKGMQKFTEIQSQFSNIPTEISSIISKLNNGELEVKSRNEEQKRSNVLIKQSVTNLIIAIILGANMIATALIINSNSPAQLLGLPLLAIFGLLFSGILGLVLILRLIKR</sequence>
<dbReference type="Gene3D" id="1.10.510.10">
    <property type="entry name" value="Transferase(Phosphotransferase) domain 1"/>
    <property type="match status" value="1"/>
</dbReference>
<keyword evidence="2" id="KW-1133">Transmembrane helix</keyword>
<comment type="similarity">
    <text evidence="1">Belongs to the protein kinase superfamily. ADCK protein kinase family.</text>
</comment>
<evidence type="ECO:0000259" key="3">
    <source>
        <dbReference type="Pfam" id="PF03109"/>
    </source>
</evidence>
<dbReference type="PANTHER" id="PTHR10566:SF113">
    <property type="entry name" value="PROTEIN ACTIVITY OF BC1 COMPLEX KINASE 7, CHLOROPLASTIC"/>
    <property type="match status" value="1"/>
</dbReference>
<feature type="transmembrane region" description="Helical" evidence="2">
    <location>
        <begin position="472"/>
        <end position="492"/>
    </location>
</feature>